<evidence type="ECO:0000313" key="2">
    <source>
        <dbReference type="Proteomes" id="UP000092445"/>
    </source>
</evidence>
<proteinExistence type="predicted"/>
<reference evidence="2" key="1">
    <citation type="submission" date="2014-03" db="EMBL/GenBank/DDBJ databases">
        <authorList>
            <person name="Aksoy S."/>
            <person name="Warren W."/>
            <person name="Wilson R.K."/>
        </authorList>
    </citation>
    <scope>NUCLEOTIDE SEQUENCE [LARGE SCALE GENOMIC DNA]</scope>
    <source>
        <strain evidence="2">IAEA</strain>
    </source>
</reference>
<dbReference type="Proteomes" id="UP000092445">
    <property type="component" value="Unassembled WGS sequence"/>
</dbReference>
<dbReference type="VEuPathDB" id="VectorBase:GPAI028304"/>
<accession>A0A1A9ZXN8</accession>
<protein>
    <submittedName>
        <fullName evidence="1">Uncharacterized protein</fullName>
    </submittedName>
</protein>
<evidence type="ECO:0000313" key="1">
    <source>
        <dbReference type="EnsemblMetazoa" id="GPAI028304-PA"/>
    </source>
</evidence>
<name>A0A1A9ZXN8_GLOPL</name>
<organism evidence="1 2">
    <name type="scientific">Glossina pallidipes</name>
    <name type="common">Tsetse fly</name>
    <dbReference type="NCBI Taxonomy" id="7398"/>
    <lineage>
        <taxon>Eukaryota</taxon>
        <taxon>Metazoa</taxon>
        <taxon>Ecdysozoa</taxon>
        <taxon>Arthropoda</taxon>
        <taxon>Hexapoda</taxon>
        <taxon>Insecta</taxon>
        <taxon>Pterygota</taxon>
        <taxon>Neoptera</taxon>
        <taxon>Endopterygota</taxon>
        <taxon>Diptera</taxon>
        <taxon>Brachycera</taxon>
        <taxon>Muscomorpha</taxon>
        <taxon>Hippoboscoidea</taxon>
        <taxon>Glossinidae</taxon>
        <taxon>Glossina</taxon>
    </lineage>
</organism>
<keyword evidence="2" id="KW-1185">Reference proteome</keyword>
<reference evidence="1" key="2">
    <citation type="submission" date="2020-05" db="UniProtKB">
        <authorList>
            <consortium name="EnsemblMetazoa"/>
        </authorList>
    </citation>
    <scope>IDENTIFICATION</scope>
    <source>
        <strain evidence="1">IAEA</strain>
    </source>
</reference>
<dbReference type="AlphaFoldDB" id="A0A1A9ZXN8"/>
<sequence length="101" mass="11204">MAMDAVLDQKKSSKRFTNFKDNCNCNGSDFGEGFPNANEGNDFNFNFAAAEALLMMASSAVKLEENFFKHFPSIVHVPRNKSLSHSIGCEIAIILRGLQKE</sequence>
<dbReference type="EnsemblMetazoa" id="GPAI028304-RA">
    <property type="protein sequence ID" value="GPAI028304-PA"/>
    <property type="gene ID" value="GPAI028304"/>
</dbReference>